<dbReference type="InterPro" id="IPR036249">
    <property type="entry name" value="Thioredoxin-like_sf"/>
</dbReference>
<evidence type="ECO:0000256" key="2">
    <source>
        <dbReference type="ARBA" id="ARBA00023284"/>
    </source>
</evidence>
<dbReference type="RefSeq" id="WP_231399040.1">
    <property type="nucleotide sequence ID" value="NZ_BONS01000019.1"/>
</dbReference>
<dbReference type="GO" id="GO:0006950">
    <property type="term" value="P:response to stress"/>
    <property type="evidence" value="ECO:0007669"/>
    <property type="project" value="UniProtKB-ARBA"/>
</dbReference>
<name>A0A8J7GK11_9ACTN</name>
<dbReference type="GO" id="GO:0015035">
    <property type="term" value="F:protein-disulfide reductase activity"/>
    <property type="evidence" value="ECO:0007669"/>
    <property type="project" value="TreeGrafter"/>
</dbReference>
<feature type="domain" description="Thioredoxin" evidence="3">
    <location>
        <begin position="35"/>
        <end position="159"/>
    </location>
</feature>
<dbReference type="PANTHER" id="PTHR45663:SF11">
    <property type="entry name" value="GEO12009P1"/>
    <property type="match status" value="1"/>
</dbReference>
<dbReference type="AlphaFoldDB" id="A0A8J7GK11"/>
<keyword evidence="2" id="KW-0676">Redox-active center</keyword>
<proteinExistence type="inferred from homology"/>
<evidence type="ECO:0000256" key="1">
    <source>
        <dbReference type="ARBA" id="ARBA00008987"/>
    </source>
</evidence>
<dbReference type="Proteomes" id="UP000622552">
    <property type="component" value="Unassembled WGS sequence"/>
</dbReference>
<protein>
    <submittedName>
        <fullName evidence="4">Putative thioredoxin</fullName>
    </submittedName>
</protein>
<reference evidence="4" key="1">
    <citation type="submission" date="2020-11" db="EMBL/GenBank/DDBJ databases">
        <title>Sequencing the genomes of 1000 actinobacteria strains.</title>
        <authorList>
            <person name="Klenk H.-P."/>
        </authorList>
    </citation>
    <scope>NUCLEOTIDE SEQUENCE</scope>
    <source>
        <strain evidence="4">DSM 45356</strain>
    </source>
</reference>
<gene>
    <name evidence="4" type="ORF">IW245_007098</name>
</gene>
<sequence length="306" mass="31638">MKQLDPRNAPSMFTRGAVDLGAIRDRAAAQAKAEAAAAAGAPPAPAPAPAGGAIVDVTEASFQEVMERSLTVPVLLLFSTEWATEAADLRAELERLATESEGAFVLGRVDAEKEPRVSQAFRVQSVPTVYAVIGGQPTPGFEGVIDNAQLKQFVDAVIKAGGGEPAEAPEDPRLLAAEDALMDGELDAAATAYGEILKENPGDAVAQAGLAQVELLRRIAGVDPNAALAAAEANPDDVAAQTLAADIEVLSGNAEQGYNRLVGLVRRTAGAERDQARLHLISLLALAAPEDPVVAKARRALASALF</sequence>
<comment type="similarity">
    <text evidence="1">Belongs to the thioredoxin family.</text>
</comment>
<evidence type="ECO:0000259" key="3">
    <source>
        <dbReference type="PROSITE" id="PS51352"/>
    </source>
</evidence>
<comment type="caution">
    <text evidence="4">The sequence shown here is derived from an EMBL/GenBank/DDBJ whole genome shotgun (WGS) entry which is preliminary data.</text>
</comment>
<organism evidence="4 5">
    <name type="scientific">Longispora fulva</name>
    <dbReference type="NCBI Taxonomy" id="619741"/>
    <lineage>
        <taxon>Bacteria</taxon>
        <taxon>Bacillati</taxon>
        <taxon>Actinomycetota</taxon>
        <taxon>Actinomycetes</taxon>
        <taxon>Micromonosporales</taxon>
        <taxon>Micromonosporaceae</taxon>
        <taxon>Longispora</taxon>
    </lineage>
</organism>
<dbReference type="InterPro" id="IPR011990">
    <property type="entry name" value="TPR-like_helical_dom_sf"/>
</dbReference>
<evidence type="ECO:0000313" key="4">
    <source>
        <dbReference type="EMBL" id="MBG6140904.1"/>
    </source>
</evidence>
<dbReference type="SUPFAM" id="SSF52833">
    <property type="entry name" value="Thioredoxin-like"/>
    <property type="match status" value="1"/>
</dbReference>
<dbReference type="Pfam" id="PF00085">
    <property type="entry name" value="Thioredoxin"/>
    <property type="match status" value="1"/>
</dbReference>
<dbReference type="PROSITE" id="PS51352">
    <property type="entry name" value="THIOREDOXIN_2"/>
    <property type="match status" value="1"/>
</dbReference>
<accession>A0A8J7GK11</accession>
<dbReference type="Gene3D" id="3.40.30.10">
    <property type="entry name" value="Glutaredoxin"/>
    <property type="match status" value="1"/>
</dbReference>
<dbReference type="Gene3D" id="1.25.40.10">
    <property type="entry name" value="Tetratricopeptide repeat domain"/>
    <property type="match status" value="1"/>
</dbReference>
<dbReference type="PANTHER" id="PTHR45663">
    <property type="entry name" value="GEO12009P1"/>
    <property type="match status" value="1"/>
</dbReference>
<dbReference type="CDD" id="cd02956">
    <property type="entry name" value="ybbN"/>
    <property type="match status" value="1"/>
</dbReference>
<dbReference type="GO" id="GO:0005737">
    <property type="term" value="C:cytoplasm"/>
    <property type="evidence" value="ECO:0007669"/>
    <property type="project" value="TreeGrafter"/>
</dbReference>
<dbReference type="EMBL" id="JADOUF010000001">
    <property type="protein sequence ID" value="MBG6140904.1"/>
    <property type="molecule type" value="Genomic_DNA"/>
</dbReference>
<dbReference type="Pfam" id="PF14561">
    <property type="entry name" value="TPR_20"/>
    <property type="match status" value="1"/>
</dbReference>
<evidence type="ECO:0000313" key="5">
    <source>
        <dbReference type="Proteomes" id="UP000622552"/>
    </source>
</evidence>
<dbReference type="InterPro" id="IPR013766">
    <property type="entry name" value="Thioredoxin_domain"/>
</dbReference>
<keyword evidence="5" id="KW-1185">Reference proteome</keyword>